<accession>Q1WLE9</accession>
<keyword evidence="1" id="KW-0614">Plasmid</keyword>
<dbReference type="AlphaFoldDB" id="Q1WLE9"/>
<sequence>MNSSSLVDDAQHLLRVMRLHPQIVNASLSEFGEDECRIAAVFDVEMPFDVRARGVSATGVMAHEPIEIVIRAGYPWKSPTVYFRQDFPRDFPHLQPSLPEAPA</sequence>
<dbReference type="InterPro" id="IPR032865">
    <property type="entry name" value="Prok-E2_A"/>
</dbReference>
<dbReference type="RefSeq" id="WP_012881253.1">
    <property type="nucleotide sequence ID" value="NZ_JAJJBH010000003.1"/>
</dbReference>
<evidence type="ECO:0000313" key="2">
    <source>
        <dbReference type="Proteomes" id="UP000009045"/>
    </source>
</evidence>
<geneLocation type="plasmid" evidence="1 2">
    <name>pSmeSM11a</name>
</geneLocation>
<proteinExistence type="predicted"/>
<dbReference type="Proteomes" id="UP000009045">
    <property type="component" value="Plasmid pSmeSM11a"/>
</dbReference>
<organism evidence="1 2">
    <name type="scientific">Sinorhizobium meliloti (strain SM11)</name>
    <dbReference type="NCBI Taxonomy" id="707241"/>
    <lineage>
        <taxon>Bacteria</taxon>
        <taxon>Pseudomonadati</taxon>
        <taxon>Pseudomonadota</taxon>
        <taxon>Alphaproteobacteria</taxon>
        <taxon>Hyphomicrobiales</taxon>
        <taxon>Rhizobiaceae</taxon>
        <taxon>Sinorhizobium/Ensifer group</taxon>
        <taxon>Sinorhizobium</taxon>
    </lineage>
</organism>
<evidence type="ECO:0000313" key="1">
    <source>
        <dbReference type="EMBL" id="ABA56051.1"/>
    </source>
</evidence>
<protein>
    <submittedName>
        <fullName evidence="1">Uncharacterized protein</fullName>
    </submittedName>
</protein>
<reference evidence="1 2" key="1">
    <citation type="journal article" date="2006" name="Appl. Environ. Microbiol.">
        <title>Sequence analysis of the 144-kilobase accessory plasmid pSmeSM11a, isolated from a dominant Sinorhizobium meliloti strain identified during a long-term field release experiment.</title>
        <authorList>
            <person name="Stiens M."/>
            <person name="Schneiker S."/>
            <person name="Keller M."/>
            <person name="Kuhn S."/>
            <person name="Puhler A."/>
            <person name="Schluter A."/>
        </authorList>
    </citation>
    <scope>NUCLEOTIDE SEQUENCE [LARGE SCALE GENOMIC DNA]</scope>
    <source>
        <strain evidence="2">SM11</strain>
        <plasmid evidence="1 2">pSmeSM11a</plasmid>
    </source>
</reference>
<dbReference type="Pfam" id="PF14457">
    <property type="entry name" value="Prok-E2_A"/>
    <property type="match status" value="1"/>
</dbReference>
<reference evidence="2" key="2">
    <citation type="journal article" date="2011" name="J. Biotechnol.">
        <title>The complete genome sequence of the dominant Sinorhizobium meliloti field isolate SM11 extends the S. meliloti pan-genome.</title>
        <authorList>
            <person name="Schneiker-Bekel S."/>
            <person name="Wibberg D."/>
            <person name="Bekel T."/>
            <person name="Blom J."/>
            <person name="Linke B."/>
            <person name="Neuweger H."/>
            <person name="Stiens M."/>
            <person name="Vorholter F.J."/>
            <person name="Weidner S."/>
            <person name="Goesmann A."/>
            <person name="Puhler A."/>
            <person name="Schluter A."/>
        </authorList>
    </citation>
    <scope>NUCLEOTIDE SEQUENCE [LARGE SCALE GENOMIC DNA]</scope>
    <source>
        <strain evidence="2">SM11</strain>
        <plasmid evidence="2">pSmeSM11a</plasmid>
    </source>
</reference>
<dbReference type="EMBL" id="DQ145546">
    <property type="protein sequence ID" value="ABA56051.1"/>
    <property type="molecule type" value="Genomic_DNA"/>
</dbReference>
<name>Q1WLE9_SINMM</name>